<protein>
    <submittedName>
        <fullName evidence="2">Uncharacterized protein</fullName>
    </submittedName>
</protein>
<dbReference type="Proteomes" id="UP000236161">
    <property type="component" value="Unassembled WGS sequence"/>
</dbReference>
<sequence>MVQASKENWVKIPEPGCGGGRQHEVVYKCQRGLQEELSFMLNSLPALKMPQPEEGSSNWKSAARESSRLTASGRWSNVGKGSRQNGAITSGKGLALRVGHEGPSSKPIDCQQTA</sequence>
<keyword evidence="3" id="KW-1185">Reference proteome</keyword>
<feature type="region of interest" description="Disordered" evidence="1">
    <location>
        <begin position="48"/>
        <end position="90"/>
    </location>
</feature>
<dbReference type="OrthoDB" id="1746994at2759"/>
<reference evidence="2 3" key="1">
    <citation type="journal article" date="2017" name="Nature">
        <title>The Apostasia genome and the evolution of orchids.</title>
        <authorList>
            <person name="Zhang G.Q."/>
            <person name="Liu K.W."/>
            <person name="Li Z."/>
            <person name="Lohaus R."/>
            <person name="Hsiao Y.Y."/>
            <person name="Niu S.C."/>
            <person name="Wang J.Y."/>
            <person name="Lin Y.C."/>
            <person name="Xu Q."/>
            <person name="Chen L.J."/>
            <person name="Yoshida K."/>
            <person name="Fujiwara S."/>
            <person name="Wang Z.W."/>
            <person name="Zhang Y.Q."/>
            <person name="Mitsuda N."/>
            <person name="Wang M."/>
            <person name="Liu G.H."/>
            <person name="Pecoraro L."/>
            <person name="Huang H.X."/>
            <person name="Xiao X.J."/>
            <person name="Lin M."/>
            <person name="Wu X.Y."/>
            <person name="Wu W.L."/>
            <person name="Chen Y.Y."/>
            <person name="Chang S.B."/>
            <person name="Sakamoto S."/>
            <person name="Ohme-Takagi M."/>
            <person name="Yagi M."/>
            <person name="Zeng S.J."/>
            <person name="Shen C.Y."/>
            <person name="Yeh C.M."/>
            <person name="Luo Y.B."/>
            <person name="Tsai W.C."/>
            <person name="Van de Peer Y."/>
            <person name="Liu Z.J."/>
        </authorList>
    </citation>
    <scope>NUCLEOTIDE SEQUENCE [LARGE SCALE GENOMIC DNA]</scope>
    <source>
        <strain evidence="3">cv. Shenzhen</strain>
        <tissue evidence="2">Stem</tissue>
    </source>
</reference>
<evidence type="ECO:0000256" key="1">
    <source>
        <dbReference type="SAM" id="MobiDB-lite"/>
    </source>
</evidence>
<name>A0A2I0A4J0_9ASPA</name>
<evidence type="ECO:0000313" key="2">
    <source>
        <dbReference type="EMBL" id="PKA50450.1"/>
    </source>
</evidence>
<dbReference type="EMBL" id="KZ452025">
    <property type="protein sequence ID" value="PKA50450.1"/>
    <property type="molecule type" value="Genomic_DNA"/>
</dbReference>
<accession>A0A2I0A4J0</accession>
<organism evidence="2 3">
    <name type="scientific">Apostasia shenzhenica</name>
    <dbReference type="NCBI Taxonomy" id="1088818"/>
    <lineage>
        <taxon>Eukaryota</taxon>
        <taxon>Viridiplantae</taxon>
        <taxon>Streptophyta</taxon>
        <taxon>Embryophyta</taxon>
        <taxon>Tracheophyta</taxon>
        <taxon>Spermatophyta</taxon>
        <taxon>Magnoliopsida</taxon>
        <taxon>Liliopsida</taxon>
        <taxon>Asparagales</taxon>
        <taxon>Orchidaceae</taxon>
        <taxon>Apostasioideae</taxon>
        <taxon>Apostasia</taxon>
    </lineage>
</organism>
<evidence type="ECO:0000313" key="3">
    <source>
        <dbReference type="Proteomes" id="UP000236161"/>
    </source>
</evidence>
<dbReference type="AlphaFoldDB" id="A0A2I0A4J0"/>
<gene>
    <name evidence="2" type="ORF">AXF42_Ash021069</name>
</gene>
<proteinExistence type="predicted"/>